<comment type="caution">
    <text evidence="2">The sequence shown here is derived from an EMBL/GenBank/DDBJ whole genome shotgun (WGS) entry which is preliminary data.</text>
</comment>
<dbReference type="Proteomes" id="UP000814243">
    <property type="component" value="Unassembled WGS sequence"/>
</dbReference>
<protein>
    <submittedName>
        <fullName evidence="2">Uncharacterized protein</fullName>
    </submittedName>
</protein>
<dbReference type="EMBL" id="JACEFF010000612">
    <property type="protein sequence ID" value="KAH9634373.1"/>
    <property type="molecule type" value="Genomic_DNA"/>
</dbReference>
<gene>
    <name evidence="2" type="ORF">HF086_010853</name>
</gene>
<proteinExistence type="predicted"/>
<reference evidence="2" key="1">
    <citation type="journal article" date="2021" name="G3 (Bethesda)">
        <title>Genome and transcriptome analysis of the beet armyworm Spodoptera exigua reveals targets for pest control. .</title>
        <authorList>
            <person name="Simon S."/>
            <person name="Breeschoten T."/>
            <person name="Jansen H.J."/>
            <person name="Dirks R.P."/>
            <person name="Schranz M.E."/>
            <person name="Ros V.I.D."/>
        </authorList>
    </citation>
    <scope>NUCLEOTIDE SEQUENCE</scope>
    <source>
        <strain evidence="2">TB_SE_WUR_2020</strain>
    </source>
</reference>
<evidence type="ECO:0000313" key="3">
    <source>
        <dbReference type="Proteomes" id="UP000814243"/>
    </source>
</evidence>
<evidence type="ECO:0000313" key="2">
    <source>
        <dbReference type="EMBL" id="KAH9634373.1"/>
    </source>
</evidence>
<dbReference type="AlphaFoldDB" id="A0A922MD20"/>
<accession>A0A922MD20</accession>
<feature type="region of interest" description="Disordered" evidence="1">
    <location>
        <begin position="1"/>
        <end position="29"/>
    </location>
</feature>
<sequence>MASTPESPTPTDTPEDTPTPSPGPQNVNKFNWLKKTHASRNNPFVKARPSLTRESSTAELFSRENSSPDLFQSSRLNLFDTAPKPESDSNGFNKVNFKLLVIKEFF</sequence>
<feature type="compositionally biased region" description="Low complexity" evidence="1">
    <location>
        <begin position="1"/>
        <end position="16"/>
    </location>
</feature>
<evidence type="ECO:0000256" key="1">
    <source>
        <dbReference type="SAM" id="MobiDB-lite"/>
    </source>
</evidence>
<organism evidence="2 3">
    <name type="scientific">Spodoptera exigua</name>
    <name type="common">Beet armyworm</name>
    <name type="synonym">Noctua fulgens</name>
    <dbReference type="NCBI Taxonomy" id="7107"/>
    <lineage>
        <taxon>Eukaryota</taxon>
        <taxon>Metazoa</taxon>
        <taxon>Ecdysozoa</taxon>
        <taxon>Arthropoda</taxon>
        <taxon>Hexapoda</taxon>
        <taxon>Insecta</taxon>
        <taxon>Pterygota</taxon>
        <taxon>Neoptera</taxon>
        <taxon>Endopterygota</taxon>
        <taxon>Lepidoptera</taxon>
        <taxon>Glossata</taxon>
        <taxon>Ditrysia</taxon>
        <taxon>Noctuoidea</taxon>
        <taxon>Noctuidae</taxon>
        <taxon>Amphipyrinae</taxon>
        <taxon>Spodoptera</taxon>
    </lineage>
</organism>
<name>A0A922MD20_SPOEX</name>